<dbReference type="Proteomes" id="UP000314294">
    <property type="component" value="Unassembled WGS sequence"/>
</dbReference>
<name>A0A4Z2FI93_9TELE</name>
<evidence type="ECO:0000256" key="1">
    <source>
        <dbReference type="SAM" id="MobiDB-lite"/>
    </source>
</evidence>
<comment type="caution">
    <text evidence="2">The sequence shown here is derived from an EMBL/GenBank/DDBJ whole genome shotgun (WGS) entry which is preliminary data.</text>
</comment>
<gene>
    <name evidence="2" type="ORF">EYF80_049159</name>
</gene>
<feature type="compositionally biased region" description="Acidic residues" evidence="1">
    <location>
        <begin position="63"/>
        <end position="72"/>
    </location>
</feature>
<evidence type="ECO:0000313" key="3">
    <source>
        <dbReference type="Proteomes" id="UP000314294"/>
    </source>
</evidence>
<evidence type="ECO:0000313" key="2">
    <source>
        <dbReference type="EMBL" id="TNN40665.1"/>
    </source>
</evidence>
<dbReference type="AlphaFoldDB" id="A0A4Z2FI93"/>
<accession>A0A4Z2FI93</accession>
<organism evidence="2 3">
    <name type="scientific">Liparis tanakae</name>
    <name type="common">Tanaka's snailfish</name>
    <dbReference type="NCBI Taxonomy" id="230148"/>
    <lineage>
        <taxon>Eukaryota</taxon>
        <taxon>Metazoa</taxon>
        <taxon>Chordata</taxon>
        <taxon>Craniata</taxon>
        <taxon>Vertebrata</taxon>
        <taxon>Euteleostomi</taxon>
        <taxon>Actinopterygii</taxon>
        <taxon>Neopterygii</taxon>
        <taxon>Teleostei</taxon>
        <taxon>Neoteleostei</taxon>
        <taxon>Acanthomorphata</taxon>
        <taxon>Eupercaria</taxon>
        <taxon>Perciformes</taxon>
        <taxon>Cottioidei</taxon>
        <taxon>Cottales</taxon>
        <taxon>Liparidae</taxon>
        <taxon>Liparis</taxon>
    </lineage>
</organism>
<keyword evidence="3" id="KW-1185">Reference proteome</keyword>
<sequence length="107" mass="10405">MEPLMTVSVMLRCSQEAVSSSALGLPQSLAEVELEKSAQPVAALEGAGGVAGAALHDASSESSVEEGGEEDAAAGAAGAVGLDAGAVDVPVSMGMSSKLAVHTGPKR</sequence>
<dbReference type="EMBL" id="SRLO01001169">
    <property type="protein sequence ID" value="TNN40665.1"/>
    <property type="molecule type" value="Genomic_DNA"/>
</dbReference>
<feature type="compositionally biased region" description="Low complexity" evidence="1">
    <location>
        <begin position="52"/>
        <end position="62"/>
    </location>
</feature>
<reference evidence="2 3" key="1">
    <citation type="submission" date="2019-03" db="EMBL/GenBank/DDBJ databases">
        <title>First draft genome of Liparis tanakae, snailfish: a comprehensive survey of snailfish specific genes.</title>
        <authorList>
            <person name="Kim W."/>
            <person name="Song I."/>
            <person name="Jeong J.-H."/>
            <person name="Kim D."/>
            <person name="Kim S."/>
            <person name="Ryu S."/>
            <person name="Song J.Y."/>
            <person name="Lee S.K."/>
        </authorList>
    </citation>
    <scope>NUCLEOTIDE SEQUENCE [LARGE SCALE GENOMIC DNA]</scope>
    <source>
        <tissue evidence="2">Muscle</tissue>
    </source>
</reference>
<protein>
    <submittedName>
        <fullName evidence="2">Uncharacterized protein</fullName>
    </submittedName>
</protein>
<feature type="region of interest" description="Disordered" evidence="1">
    <location>
        <begin position="50"/>
        <end position="76"/>
    </location>
</feature>
<proteinExistence type="predicted"/>